<evidence type="ECO:0000256" key="1">
    <source>
        <dbReference type="ARBA" id="ARBA00010048"/>
    </source>
</evidence>
<dbReference type="GO" id="GO:0051082">
    <property type="term" value="F:unfolded protein binding"/>
    <property type="evidence" value="ECO:0007669"/>
    <property type="project" value="InterPro"/>
</dbReference>
<dbReference type="SUPFAM" id="SSF46579">
    <property type="entry name" value="Prefoldin"/>
    <property type="match status" value="1"/>
</dbReference>
<evidence type="ECO:0000313" key="3">
    <source>
        <dbReference type="EMBL" id="PWN30942.1"/>
    </source>
</evidence>
<dbReference type="GO" id="GO:0016272">
    <property type="term" value="C:prefoldin complex"/>
    <property type="evidence" value="ECO:0007669"/>
    <property type="project" value="InterPro"/>
</dbReference>
<comment type="similarity">
    <text evidence="1">Belongs to the prefoldin subunit alpha family.</text>
</comment>
<keyword evidence="2" id="KW-0143">Chaperone</keyword>
<dbReference type="GO" id="GO:1990114">
    <property type="term" value="P:RNA polymerase II core complex assembly"/>
    <property type="evidence" value="ECO:0007669"/>
    <property type="project" value="TreeGrafter"/>
</dbReference>
<dbReference type="Pfam" id="PF02996">
    <property type="entry name" value="Prefoldin"/>
    <property type="match status" value="1"/>
</dbReference>
<dbReference type="FunFam" id="1.10.287.370:FF:000004">
    <property type="entry name" value="Probable prefoldin subunit 5"/>
    <property type="match status" value="1"/>
</dbReference>
<name>A0A316V0D5_9BASI</name>
<accession>A0A316V0D5</accession>
<evidence type="ECO:0000313" key="4">
    <source>
        <dbReference type="Proteomes" id="UP000245884"/>
    </source>
</evidence>
<sequence length="158" mass="17319">MSAQQQGQQIDVTTLSPSELLEVRQQLSQELEHLTASYGQLRSVQARFKSCIEAIANLPPASSDSSATSLIPLTSSLYVPAQLTDPSRVLVDVGTGYYLERPAKAASEMYKRKIAFVEENLGKLQGTIERKQDNLRTVGEILQVKTAQAQQQQQQAAA</sequence>
<dbReference type="GO" id="GO:0006457">
    <property type="term" value="P:protein folding"/>
    <property type="evidence" value="ECO:0007669"/>
    <property type="project" value="InterPro"/>
</dbReference>
<dbReference type="Gene3D" id="1.10.287.370">
    <property type="match status" value="1"/>
</dbReference>
<dbReference type="CDD" id="cd23157">
    <property type="entry name" value="Prefoldin_5"/>
    <property type="match status" value="1"/>
</dbReference>
<dbReference type="OrthoDB" id="10267474at2759"/>
<dbReference type="InterPro" id="IPR009053">
    <property type="entry name" value="Prefoldin"/>
</dbReference>
<dbReference type="AlphaFoldDB" id="A0A316V0D5"/>
<dbReference type="GO" id="GO:0005737">
    <property type="term" value="C:cytoplasm"/>
    <property type="evidence" value="ECO:0007669"/>
    <property type="project" value="TreeGrafter"/>
</dbReference>
<proteinExistence type="inferred from homology"/>
<gene>
    <name evidence="3" type="ORF">BDZ90DRAFT_229932</name>
</gene>
<dbReference type="EMBL" id="KZ819662">
    <property type="protein sequence ID" value="PWN30942.1"/>
    <property type="molecule type" value="Genomic_DNA"/>
</dbReference>
<evidence type="ECO:0000256" key="2">
    <source>
        <dbReference type="ARBA" id="ARBA00023186"/>
    </source>
</evidence>
<dbReference type="Proteomes" id="UP000245884">
    <property type="component" value="Unassembled WGS sequence"/>
</dbReference>
<dbReference type="GeneID" id="37027099"/>
<organism evidence="3 4">
    <name type="scientific">Jaminaea rosea</name>
    <dbReference type="NCBI Taxonomy" id="1569628"/>
    <lineage>
        <taxon>Eukaryota</taxon>
        <taxon>Fungi</taxon>
        <taxon>Dikarya</taxon>
        <taxon>Basidiomycota</taxon>
        <taxon>Ustilaginomycotina</taxon>
        <taxon>Exobasidiomycetes</taxon>
        <taxon>Microstromatales</taxon>
        <taxon>Microstromatales incertae sedis</taxon>
        <taxon>Jaminaea</taxon>
    </lineage>
</organism>
<dbReference type="STRING" id="1569628.A0A316V0D5"/>
<protein>
    <submittedName>
        <fullName evidence="3">Prefoldin alpha subunit</fullName>
    </submittedName>
</protein>
<dbReference type="InterPro" id="IPR004127">
    <property type="entry name" value="Prefoldin_subunit_alpha"/>
</dbReference>
<dbReference type="HAMAP" id="MF_00308">
    <property type="entry name" value="PfdA"/>
    <property type="match status" value="1"/>
</dbReference>
<dbReference type="NCBIfam" id="TIGR00293">
    <property type="entry name" value="prefoldin subunit alpha"/>
    <property type="match status" value="1"/>
</dbReference>
<dbReference type="PANTHER" id="PTHR12674:SF2">
    <property type="entry name" value="PREFOLDIN SUBUNIT 5"/>
    <property type="match status" value="1"/>
</dbReference>
<dbReference type="InterPro" id="IPR011599">
    <property type="entry name" value="PFD_alpha_archaea"/>
</dbReference>
<reference evidence="3 4" key="1">
    <citation type="journal article" date="2018" name="Mol. Biol. Evol.">
        <title>Broad Genomic Sampling Reveals a Smut Pathogenic Ancestry of the Fungal Clade Ustilaginomycotina.</title>
        <authorList>
            <person name="Kijpornyongpan T."/>
            <person name="Mondo S.J."/>
            <person name="Barry K."/>
            <person name="Sandor L."/>
            <person name="Lee J."/>
            <person name="Lipzen A."/>
            <person name="Pangilinan J."/>
            <person name="LaButti K."/>
            <person name="Hainaut M."/>
            <person name="Henrissat B."/>
            <person name="Grigoriev I.V."/>
            <person name="Spatafora J.W."/>
            <person name="Aime M.C."/>
        </authorList>
    </citation>
    <scope>NUCLEOTIDE SEQUENCE [LARGE SCALE GENOMIC DNA]</scope>
    <source>
        <strain evidence="3 4">MCA 5214</strain>
    </source>
</reference>
<dbReference type="GO" id="GO:1990113">
    <property type="term" value="P:RNA polymerase I assembly"/>
    <property type="evidence" value="ECO:0007669"/>
    <property type="project" value="TreeGrafter"/>
</dbReference>
<keyword evidence="4" id="KW-1185">Reference proteome</keyword>
<dbReference type="RefSeq" id="XP_025365554.1">
    <property type="nucleotide sequence ID" value="XM_025505276.1"/>
</dbReference>
<dbReference type="GO" id="GO:1990115">
    <property type="term" value="P:RNA polymerase III assembly"/>
    <property type="evidence" value="ECO:0007669"/>
    <property type="project" value="TreeGrafter"/>
</dbReference>
<dbReference type="PANTHER" id="PTHR12674">
    <property type="entry name" value="PREFOLDIN SUBUNIT 5"/>
    <property type="match status" value="1"/>
</dbReference>